<dbReference type="AlphaFoldDB" id="A0A919JH22"/>
<evidence type="ECO:0000256" key="1">
    <source>
        <dbReference type="SAM" id="MobiDB-lite"/>
    </source>
</evidence>
<name>A0A919JH22_9ACTN</name>
<reference evidence="2" key="1">
    <citation type="submission" date="2021-01" db="EMBL/GenBank/DDBJ databases">
        <title>Whole genome shotgun sequence of Actinoplanes nipponensis NBRC 14063.</title>
        <authorList>
            <person name="Komaki H."/>
            <person name="Tamura T."/>
        </authorList>
    </citation>
    <scope>NUCLEOTIDE SEQUENCE</scope>
    <source>
        <strain evidence="2">NBRC 14063</strain>
    </source>
</reference>
<dbReference type="Proteomes" id="UP000647172">
    <property type="component" value="Unassembled WGS sequence"/>
</dbReference>
<sequence>MRTFAVAVMVIVTGAGPQSKVMTPPAATAATTAADVQLPGVPRPTTRSGRRVSSARASAGTGASPSGLPGLGSAARAGLGDVVGRRDAVGPGCALTLADARGGGGAGEGATEVGAAVLQPESASRRTRG</sequence>
<organism evidence="2 3">
    <name type="scientific">Actinoplanes nipponensis</name>
    <dbReference type="NCBI Taxonomy" id="135950"/>
    <lineage>
        <taxon>Bacteria</taxon>
        <taxon>Bacillati</taxon>
        <taxon>Actinomycetota</taxon>
        <taxon>Actinomycetes</taxon>
        <taxon>Micromonosporales</taxon>
        <taxon>Micromonosporaceae</taxon>
        <taxon>Actinoplanes</taxon>
    </lineage>
</organism>
<proteinExistence type="predicted"/>
<gene>
    <name evidence="2" type="ORF">Ani05nite_41720</name>
</gene>
<feature type="compositionally biased region" description="Low complexity" evidence="1">
    <location>
        <begin position="51"/>
        <end position="75"/>
    </location>
</feature>
<keyword evidence="3" id="KW-1185">Reference proteome</keyword>
<dbReference type="EMBL" id="BOMQ01000051">
    <property type="protein sequence ID" value="GIE50638.1"/>
    <property type="molecule type" value="Genomic_DNA"/>
</dbReference>
<evidence type="ECO:0000313" key="3">
    <source>
        <dbReference type="Proteomes" id="UP000647172"/>
    </source>
</evidence>
<feature type="region of interest" description="Disordered" evidence="1">
    <location>
        <begin position="38"/>
        <end position="76"/>
    </location>
</feature>
<protein>
    <submittedName>
        <fullName evidence="2">Uncharacterized protein</fullName>
    </submittedName>
</protein>
<accession>A0A919JH22</accession>
<feature type="region of interest" description="Disordered" evidence="1">
    <location>
        <begin position="102"/>
        <end position="129"/>
    </location>
</feature>
<evidence type="ECO:0000313" key="2">
    <source>
        <dbReference type="EMBL" id="GIE50638.1"/>
    </source>
</evidence>
<comment type="caution">
    <text evidence="2">The sequence shown here is derived from an EMBL/GenBank/DDBJ whole genome shotgun (WGS) entry which is preliminary data.</text>
</comment>